<evidence type="ECO:0000256" key="1">
    <source>
        <dbReference type="SAM" id="MobiDB-lite"/>
    </source>
</evidence>
<feature type="region of interest" description="Disordered" evidence="1">
    <location>
        <begin position="270"/>
        <end position="327"/>
    </location>
</feature>
<feature type="region of interest" description="Disordered" evidence="1">
    <location>
        <begin position="350"/>
        <end position="391"/>
    </location>
</feature>
<dbReference type="PROSITE" id="PS50222">
    <property type="entry name" value="EF_HAND_2"/>
    <property type="match status" value="1"/>
</dbReference>
<feature type="compositionally biased region" description="Acidic residues" evidence="1">
    <location>
        <begin position="271"/>
        <end position="284"/>
    </location>
</feature>
<feature type="region of interest" description="Disordered" evidence="1">
    <location>
        <begin position="192"/>
        <end position="235"/>
    </location>
</feature>
<proteinExistence type="predicted"/>
<feature type="compositionally biased region" description="Acidic residues" evidence="1">
    <location>
        <begin position="202"/>
        <end position="214"/>
    </location>
</feature>
<feature type="compositionally biased region" description="Basic and acidic residues" evidence="1">
    <location>
        <begin position="285"/>
        <end position="303"/>
    </location>
</feature>
<dbReference type="InParanoid" id="A0A2R5GNC1"/>
<feature type="domain" description="EF-hand" evidence="2">
    <location>
        <begin position="612"/>
        <end position="647"/>
    </location>
</feature>
<gene>
    <name evidence="3" type="ORF">FCC1311_055862</name>
</gene>
<feature type="region of interest" description="Disordered" evidence="1">
    <location>
        <begin position="1"/>
        <end position="34"/>
    </location>
</feature>
<feature type="compositionally biased region" description="Basic and acidic residues" evidence="1">
    <location>
        <begin position="16"/>
        <end position="34"/>
    </location>
</feature>
<feature type="compositionally biased region" description="Basic and acidic residues" evidence="1">
    <location>
        <begin position="818"/>
        <end position="831"/>
    </location>
</feature>
<evidence type="ECO:0000259" key="2">
    <source>
        <dbReference type="PROSITE" id="PS50222"/>
    </source>
</evidence>
<feature type="compositionally biased region" description="Basic and acidic residues" evidence="1">
    <location>
        <begin position="728"/>
        <end position="754"/>
    </location>
</feature>
<dbReference type="GO" id="GO:0005509">
    <property type="term" value="F:calcium ion binding"/>
    <property type="evidence" value="ECO:0007669"/>
    <property type="project" value="InterPro"/>
</dbReference>
<feature type="region of interest" description="Disordered" evidence="1">
    <location>
        <begin position="693"/>
        <end position="776"/>
    </location>
</feature>
<reference evidence="3 4" key="1">
    <citation type="submission" date="2017-12" db="EMBL/GenBank/DDBJ databases">
        <title>Sequencing, de novo assembly and annotation of complete genome of a new Thraustochytrid species, strain FCC1311.</title>
        <authorList>
            <person name="Sedici K."/>
            <person name="Godart F."/>
            <person name="Aiese Cigliano R."/>
            <person name="Sanseverino W."/>
            <person name="Barakat M."/>
            <person name="Ortet P."/>
            <person name="Marechal E."/>
            <person name="Cagnac O."/>
            <person name="Amato A."/>
        </authorList>
    </citation>
    <scope>NUCLEOTIDE SEQUENCE [LARGE SCALE GENOMIC DNA]</scope>
</reference>
<feature type="compositionally biased region" description="Acidic residues" evidence="1">
    <location>
        <begin position="799"/>
        <end position="809"/>
    </location>
</feature>
<organism evidence="3 4">
    <name type="scientific">Hondaea fermentalgiana</name>
    <dbReference type="NCBI Taxonomy" id="2315210"/>
    <lineage>
        <taxon>Eukaryota</taxon>
        <taxon>Sar</taxon>
        <taxon>Stramenopiles</taxon>
        <taxon>Bigyra</taxon>
        <taxon>Labyrinthulomycetes</taxon>
        <taxon>Thraustochytrida</taxon>
        <taxon>Thraustochytriidae</taxon>
        <taxon>Hondaea</taxon>
    </lineage>
</organism>
<feature type="region of interest" description="Disordered" evidence="1">
    <location>
        <begin position="900"/>
        <end position="996"/>
    </location>
</feature>
<evidence type="ECO:0000313" key="4">
    <source>
        <dbReference type="Proteomes" id="UP000241890"/>
    </source>
</evidence>
<dbReference type="InterPro" id="IPR002048">
    <property type="entry name" value="EF_hand_dom"/>
</dbReference>
<feature type="region of interest" description="Disordered" evidence="1">
    <location>
        <begin position="799"/>
        <end position="858"/>
    </location>
</feature>
<feature type="compositionally biased region" description="Basic and acidic residues" evidence="1">
    <location>
        <begin position="934"/>
        <end position="951"/>
    </location>
</feature>
<feature type="region of interest" description="Disordered" evidence="1">
    <location>
        <begin position="145"/>
        <end position="178"/>
    </location>
</feature>
<dbReference type="EMBL" id="BEYU01000056">
    <property type="protein sequence ID" value="GBG29364.1"/>
    <property type="molecule type" value="Genomic_DNA"/>
</dbReference>
<keyword evidence="4" id="KW-1185">Reference proteome</keyword>
<feature type="compositionally biased region" description="Polar residues" evidence="1">
    <location>
        <begin position="364"/>
        <end position="388"/>
    </location>
</feature>
<name>A0A2R5GNC1_9STRA</name>
<dbReference type="Proteomes" id="UP000241890">
    <property type="component" value="Unassembled WGS sequence"/>
</dbReference>
<feature type="region of interest" description="Disordered" evidence="1">
    <location>
        <begin position="67"/>
        <end position="119"/>
    </location>
</feature>
<feature type="compositionally biased region" description="Basic and acidic residues" evidence="1">
    <location>
        <begin position="963"/>
        <end position="973"/>
    </location>
</feature>
<accession>A0A2R5GNC1</accession>
<evidence type="ECO:0000313" key="3">
    <source>
        <dbReference type="EMBL" id="GBG29364.1"/>
    </source>
</evidence>
<feature type="compositionally biased region" description="Acidic residues" evidence="1">
    <location>
        <begin position="87"/>
        <end position="100"/>
    </location>
</feature>
<dbReference type="AlphaFoldDB" id="A0A2R5GNC1"/>
<protein>
    <recommendedName>
        <fullName evidence="2">EF-hand domain-containing protein</fullName>
    </recommendedName>
</protein>
<comment type="caution">
    <text evidence="3">The sequence shown here is derived from an EMBL/GenBank/DDBJ whole genome shotgun (WGS) entry which is preliminary data.</text>
</comment>
<sequence length="1034" mass="115123">MATFRVPEGLGFHSSRHFDNRSQDTNGRRLEKGIRGVPTVTGKQFLNRGAMNDTRGSTIAQMIHRFRTSEPTDPATRKRSASRLIEDGEGNADADDDDEYTWQQPGPLSPRSRQKAGRGFRGVETLDDLIARDVEELAAARLSLDMSGRESRRSPRRQRRDRVQSNERPGGLVEYRKLNDVSGDSDFEHALRADVDVAASDSESDDSDSDDDDEVIVHEMHPDGISSKSSSPRKVTVALEDPMAAQSMRSAIDAARRKMRDLEKIVVITHDDDDDVEDDDNDANEDAKEEGLREENETADRPIFRVRTSASRNVSQEARDRATSSASVATITSDLEAAMYAFSIHRGNTFEDGRNGEMEPDSAQALSPSLQQPNTDESEQDLPSPQVDQSDDDARGIELLRAELLSQEARNNVKGFAVHDMSESSRPWKTSMRALAAERPGQYPKEFQHVLAGTEDHESILQILERGKATDASGEMNEAARLSISSAAALRSAYGRDASHAANIAEDLDVALLCLKKRLGADGAQGKQSLRSTKKTKEIDGELLTMKEQVVAKLAAQLRSSNDEGLPPLPDDLDESIDLLTARLRLANDFERDPARLRAWRSSTVDAVALGPAYEALQNAFDARDWNGDGLICVEDARRLLEDFAQWSGQPLTLTDEHVLKACGLLELSSQHLNFADLVKAFDVFVPAPAAARQAAQGEHHHMQHTQHREQEMPYESHQTARVRSKAHSFEEEQRRESPFSRRESPNPAREEPTPGHFPSKAAGGDDDARSVASSISIRVGPQEIRELAARLRRAQSYFEEEDDDDDDDKGTLVSDESGDHVRVRQVRVPEEWSNAGATRRPMRRQRTASPAESFVMPSAPTIAQAPLRVPEGQILLDLATLQSAVQDATIEFYKRRLDREHEQEKQTLPSPSPMVEPAAPSMREYRASPPNDRLSERRDAERNRDFRLEYDESGAGGRVRVRPAEEPIEVRRVARPTSAPEKPADPSADAESGKHFNVHMERLRLARSQVAEFEALRKRQTRHLSLSSVRVGP</sequence>